<accession>A0ABM0YIQ8</accession>
<protein>
    <submittedName>
        <fullName evidence="9">Transcription initiation factor IIF subunit alpha</fullName>
    </submittedName>
</protein>
<comment type="subcellular location">
    <subcellularLocation>
        <location evidence="1">Nucleus</location>
    </subcellularLocation>
</comment>
<dbReference type="InterPro" id="IPR011039">
    <property type="entry name" value="TFIIF_interaction"/>
</dbReference>
<proteinExistence type="inferred from homology"/>
<dbReference type="InterPro" id="IPR008851">
    <property type="entry name" value="TFIIF-alpha"/>
</dbReference>
<sequence>METNKCIGCGSNTNLGLINCRHESVCLKCAKPMAERKEQCRVCGVAVTILHKEFAVRLCSADDKKKYFAGSFKNGAPDLANDHQWSLVKQSQSSDANAEVLNKDPWILENQEGIKYKGNLVGKAKRFFLQEEDDGSSVLIPCDNWFGFDRVPPPGTQRLTTEQAEQIMDKKRNRIEETIQKRNKRMRTTGKVIKPTTSTSTSTSTGETVEKGEPWDHDARFSDDDVGSDSEESISVPSAIKEFEEKDNEPYLSNAGRDLKNILRKYDDGSDKDDGKGSGSTGGASTST</sequence>
<dbReference type="RefSeq" id="XP_010501522.2">
    <property type="nucleotide sequence ID" value="XM_010503220.2"/>
</dbReference>
<dbReference type="SUPFAM" id="SSF50916">
    <property type="entry name" value="Rap30/74 interaction domains"/>
    <property type="match status" value="1"/>
</dbReference>
<feature type="compositionally biased region" description="Basic and acidic residues" evidence="7">
    <location>
        <begin position="208"/>
        <end position="223"/>
    </location>
</feature>
<feature type="region of interest" description="Disordered" evidence="7">
    <location>
        <begin position="183"/>
        <end position="288"/>
    </location>
</feature>
<evidence type="ECO:0000256" key="3">
    <source>
        <dbReference type="ARBA" id="ARBA00023015"/>
    </source>
</evidence>
<name>A0ABM0YIQ8_CAMSA</name>
<dbReference type="GeneID" id="104778783"/>
<keyword evidence="3" id="KW-0805">Transcription regulation</keyword>
<dbReference type="PANTHER" id="PTHR13011:SF0">
    <property type="entry name" value="GENERAL TRANSCRIPTION FACTOR IIF SUBUNIT 1"/>
    <property type="match status" value="1"/>
</dbReference>
<keyword evidence="5" id="KW-0804">Transcription</keyword>
<keyword evidence="4" id="KW-0238">DNA-binding</keyword>
<evidence type="ECO:0000256" key="5">
    <source>
        <dbReference type="ARBA" id="ARBA00023163"/>
    </source>
</evidence>
<feature type="compositionally biased region" description="Low complexity" evidence="7">
    <location>
        <begin position="196"/>
        <end position="205"/>
    </location>
</feature>
<keyword evidence="8" id="KW-1185">Reference proteome</keyword>
<evidence type="ECO:0000256" key="4">
    <source>
        <dbReference type="ARBA" id="ARBA00023125"/>
    </source>
</evidence>
<gene>
    <name evidence="9" type="primary">LOC104778783</name>
</gene>
<evidence type="ECO:0000256" key="2">
    <source>
        <dbReference type="ARBA" id="ARBA00005249"/>
    </source>
</evidence>
<evidence type="ECO:0000256" key="7">
    <source>
        <dbReference type="SAM" id="MobiDB-lite"/>
    </source>
</evidence>
<organism evidence="8 9">
    <name type="scientific">Camelina sativa</name>
    <name type="common">False flax</name>
    <name type="synonym">Myagrum sativum</name>
    <dbReference type="NCBI Taxonomy" id="90675"/>
    <lineage>
        <taxon>Eukaryota</taxon>
        <taxon>Viridiplantae</taxon>
        <taxon>Streptophyta</taxon>
        <taxon>Embryophyta</taxon>
        <taxon>Tracheophyta</taxon>
        <taxon>Spermatophyta</taxon>
        <taxon>Magnoliopsida</taxon>
        <taxon>eudicotyledons</taxon>
        <taxon>Gunneridae</taxon>
        <taxon>Pentapetalae</taxon>
        <taxon>rosids</taxon>
        <taxon>malvids</taxon>
        <taxon>Brassicales</taxon>
        <taxon>Brassicaceae</taxon>
        <taxon>Camelineae</taxon>
        <taxon>Camelina</taxon>
    </lineage>
</organism>
<comment type="similarity">
    <text evidence="2">Belongs to the TFIIF alpha subunit family.</text>
</comment>
<reference evidence="8" key="1">
    <citation type="journal article" date="2014" name="Nat. Commun.">
        <title>The emerging biofuel crop Camelina sativa retains a highly undifferentiated hexaploid genome structure.</title>
        <authorList>
            <person name="Kagale S."/>
            <person name="Koh C."/>
            <person name="Nixon J."/>
            <person name="Bollina V."/>
            <person name="Clarke W.E."/>
            <person name="Tuteja R."/>
            <person name="Spillane C."/>
            <person name="Robinson S.J."/>
            <person name="Links M.G."/>
            <person name="Clarke C."/>
            <person name="Higgins E.E."/>
            <person name="Huebert T."/>
            <person name="Sharpe A.G."/>
            <person name="Parkin I.A."/>
        </authorList>
    </citation>
    <scope>NUCLEOTIDE SEQUENCE [LARGE SCALE GENOMIC DNA]</scope>
    <source>
        <strain evidence="8">cv. DH55</strain>
    </source>
</reference>
<evidence type="ECO:0000256" key="1">
    <source>
        <dbReference type="ARBA" id="ARBA00004123"/>
    </source>
</evidence>
<dbReference type="Proteomes" id="UP000694864">
    <property type="component" value="Chromosome 3"/>
</dbReference>
<reference evidence="9" key="2">
    <citation type="submission" date="2025-08" db="UniProtKB">
        <authorList>
            <consortium name="RefSeq"/>
        </authorList>
    </citation>
    <scope>IDENTIFICATION</scope>
    <source>
        <tissue evidence="9">Leaf</tissue>
    </source>
</reference>
<feature type="compositionally biased region" description="Basic and acidic residues" evidence="7">
    <location>
        <begin position="257"/>
        <end position="276"/>
    </location>
</feature>
<dbReference type="PANTHER" id="PTHR13011">
    <property type="entry name" value="TFIIF-ALPHA"/>
    <property type="match status" value="1"/>
</dbReference>
<evidence type="ECO:0000313" key="8">
    <source>
        <dbReference type="Proteomes" id="UP000694864"/>
    </source>
</evidence>
<evidence type="ECO:0000256" key="6">
    <source>
        <dbReference type="ARBA" id="ARBA00023242"/>
    </source>
</evidence>
<keyword evidence="6" id="KW-0539">Nucleus</keyword>
<evidence type="ECO:0000313" key="9">
    <source>
        <dbReference type="RefSeq" id="XP_010501522.2"/>
    </source>
</evidence>